<dbReference type="Proteomes" id="UP000683925">
    <property type="component" value="Unassembled WGS sequence"/>
</dbReference>
<organism evidence="1 2">
    <name type="scientific">Paramecium octaurelia</name>
    <dbReference type="NCBI Taxonomy" id="43137"/>
    <lineage>
        <taxon>Eukaryota</taxon>
        <taxon>Sar</taxon>
        <taxon>Alveolata</taxon>
        <taxon>Ciliophora</taxon>
        <taxon>Intramacronucleata</taxon>
        <taxon>Oligohymenophorea</taxon>
        <taxon>Peniculida</taxon>
        <taxon>Parameciidae</taxon>
        <taxon>Paramecium</taxon>
    </lineage>
</organism>
<dbReference type="AlphaFoldDB" id="A0A8S1VXY7"/>
<gene>
    <name evidence="1" type="ORF">POCTA_138.1.T0780184</name>
</gene>
<proteinExistence type="predicted"/>
<name>A0A8S1VXY7_PAROT</name>
<accession>A0A8S1VXY7</accession>
<dbReference type="EMBL" id="CAJJDP010000077">
    <property type="protein sequence ID" value="CAD8182230.1"/>
    <property type="molecule type" value="Genomic_DNA"/>
</dbReference>
<comment type="caution">
    <text evidence="1">The sequence shown here is derived from an EMBL/GenBank/DDBJ whole genome shotgun (WGS) entry which is preliminary data.</text>
</comment>
<reference evidence="1" key="1">
    <citation type="submission" date="2021-01" db="EMBL/GenBank/DDBJ databases">
        <authorList>
            <consortium name="Genoscope - CEA"/>
            <person name="William W."/>
        </authorList>
    </citation>
    <scope>NUCLEOTIDE SEQUENCE</scope>
</reference>
<evidence type="ECO:0000313" key="2">
    <source>
        <dbReference type="Proteomes" id="UP000683925"/>
    </source>
</evidence>
<protein>
    <submittedName>
        <fullName evidence="1">Uncharacterized protein</fullName>
    </submittedName>
</protein>
<keyword evidence="2" id="KW-1185">Reference proteome</keyword>
<evidence type="ECO:0000313" key="1">
    <source>
        <dbReference type="EMBL" id="CAD8182230.1"/>
    </source>
</evidence>
<sequence>MSYDSFQKMISRERIITNKEFTLFVIMQIIFTFDFHKVQNEKQDMKSYGILLQKFICQSQKQNKDMFTQFYLCIK</sequence>